<dbReference type="Pfam" id="PF05893">
    <property type="entry name" value="LuxC"/>
    <property type="match status" value="1"/>
</dbReference>
<dbReference type="OrthoDB" id="1522941at2"/>
<accession>A0A1S1YWY7</accession>
<reference evidence="2 3" key="1">
    <citation type="journal article" date="2012" name="Int. J. Syst. Evol. Microbiol.">
        <title>Flammeovirga pacifica sp. nov., isolated from deep-sea sediment.</title>
        <authorList>
            <person name="Xu H."/>
            <person name="Fu Y."/>
            <person name="Yang N."/>
            <person name="Ding Z."/>
            <person name="Lai Q."/>
            <person name="Zeng R."/>
        </authorList>
    </citation>
    <scope>NUCLEOTIDE SEQUENCE [LARGE SCALE GENOMIC DNA]</scope>
    <source>
        <strain evidence="3">DSM 24597 / LMG 26175 / WPAGA1</strain>
    </source>
</reference>
<sequence>MKLQERIDAFVALGEKLKTLDEETSNMLSRRANDDNGWFDESTVNNALKGIEKMLDREVLTSWVESYDKSNDSSSNNILVVMAGNIPAVGFHDALCVLISGNHLQGKLSSQDTFLMKILLDWLIEIEPRFKEKISLLEAPAQGIDKVIATGSDNSTRYFEKYFNKFPHIIRHNRSSVAVIRGDETKEVLAKLADDVFLYYGLGCRNISKIYAPKDYDFTLLMAALEERAKSTIINHKFANNYDYNKSIYLVNKVPHLDNGGLILTESNELVSPISVLYYETYENGSDLKDKLGAHQDKIQVVVADQQWLAGTEDFGQAQFPSVDTYADNVDTMKFLSPIMS</sequence>
<dbReference type="AlphaFoldDB" id="A0A1S1YWY7"/>
<dbReference type="InterPro" id="IPR008670">
    <property type="entry name" value="CoA_reduct_LuxC"/>
</dbReference>
<name>A0A1S1YWY7_FLAPC</name>
<dbReference type="GO" id="GO:0003995">
    <property type="term" value="F:acyl-CoA dehydrogenase activity"/>
    <property type="evidence" value="ECO:0007669"/>
    <property type="project" value="InterPro"/>
</dbReference>
<dbReference type="RefSeq" id="WP_044225246.1">
    <property type="nucleotide sequence ID" value="NZ_JRYR02000001.1"/>
</dbReference>
<organism evidence="2 3">
    <name type="scientific">Flammeovirga pacifica</name>
    <dbReference type="NCBI Taxonomy" id="915059"/>
    <lineage>
        <taxon>Bacteria</taxon>
        <taxon>Pseudomonadati</taxon>
        <taxon>Bacteroidota</taxon>
        <taxon>Cytophagia</taxon>
        <taxon>Cytophagales</taxon>
        <taxon>Flammeovirgaceae</taxon>
        <taxon>Flammeovirga</taxon>
    </lineage>
</organism>
<proteinExistence type="predicted"/>
<evidence type="ECO:0008006" key="4">
    <source>
        <dbReference type="Google" id="ProtNLM"/>
    </source>
</evidence>
<protein>
    <recommendedName>
        <fullName evidence="4">Acyl-CoA reductase</fullName>
    </recommendedName>
</protein>
<dbReference type="GO" id="GO:0008218">
    <property type="term" value="P:bioluminescence"/>
    <property type="evidence" value="ECO:0007669"/>
    <property type="project" value="InterPro"/>
</dbReference>
<keyword evidence="3" id="KW-1185">Reference proteome</keyword>
<dbReference type="EMBL" id="JRYR02000001">
    <property type="protein sequence ID" value="OHX65527.1"/>
    <property type="molecule type" value="Genomic_DNA"/>
</dbReference>
<evidence type="ECO:0000256" key="1">
    <source>
        <dbReference type="ARBA" id="ARBA00022857"/>
    </source>
</evidence>
<comment type="caution">
    <text evidence="2">The sequence shown here is derived from an EMBL/GenBank/DDBJ whole genome shotgun (WGS) entry which is preliminary data.</text>
</comment>
<dbReference type="Proteomes" id="UP000179797">
    <property type="component" value="Unassembled WGS sequence"/>
</dbReference>
<keyword evidence="1" id="KW-0521">NADP</keyword>
<dbReference type="InterPro" id="IPR016161">
    <property type="entry name" value="Ald_DH/histidinol_DH"/>
</dbReference>
<dbReference type="SUPFAM" id="SSF53720">
    <property type="entry name" value="ALDH-like"/>
    <property type="match status" value="1"/>
</dbReference>
<evidence type="ECO:0000313" key="3">
    <source>
        <dbReference type="Proteomes" id="UP000179797"/>
    </source>
</evidence>
<evidence type="ECO:0000313" key="2">
    <source>
        <dbReference type="EMBL" id="OHX65527.1"/>
    </source>
</evidence>
<dbReference type="STRING" id="915059.NH26_03780"/>
<gene>
    <name evidence="2" type="ORF">NH26_03780</name>
</gene>